<evidence type="ECO:0000256" key="3">
    <source>
        <dbReference type="SAM" id="SignalP"/>
    </source>
</evidence>
<name>A0A1Y1VRQ5_9FUNG</name>
<evidence type="ECO:0000256" key="2">
    <source>
        <dbReference type="SAM" id="Phobius"/>
    </source>
</evidence>
<feature type="compositionally biased region" description="Low complexity" evidence="1">
    <location>
        <begin position="215"/>
        <end position="230"/>
    </location>
</feature>
<organism evidence="4 5">
    <name type="scientific">Anaeromyces robustus</name>
    <dbReference type="NCBI Taxonomy" id="1754192"/>
    <lineage>
        <taxon>Eukaryota</taxon>
        <taxon>Fungi</taxon>
        <taxon>Fungi incertae sedis</taxon>
        <taxon>Chytridiomycota</taxon>
        <taxon>Chytridiomycota incertae sedis</taxon>
        <taxon>Neocallimastigomycetes</taxon>
        <taxon>Neocallimastigales</taxon>
        <taxon>Neocallimastigaceae</taxon>
        <taxon>Anaeromyces</taxon>
    </lineage>
</organism>
<feature type="signal peptide" evidence="3">
    <location>
        <begin position="1"/>
        <end position="19"/>
    </location>
</feature>
<keyword evidence="5" id="KW-1185">Reference proteome</keyword>
<proteinExistence type="predicted"/>
<reference evidence="4 5" key="2">
    <citation type="submission" date="2016-08" db="EMBL/GenBank/DDBJ databases">
        <title>Pervasive Adenine N6-methylation of Active Genes in Fungi.</title>
        <authorList>
            <consortium name="DOE Joint Genome Institute"/>
            <person name="Mondo S.J."/>
            <person name="Dannebaum R.O."/>
            <person name="Kuo R.C."/>
            <person name="Labutti K."/>
            <person name="Haridas S."/>
            <person name="Kuo A."/>
            <person name="Salamov A."/>
            <person name="Ahrendt S.R."/>
            <person name="Lipzen A."/>
            <person name="Sullivan W."/>
            <person name="Andreopoulos W.B."/>
            <person name="Clum A."/>
            <person name="Lindquist E."/>
            <person name="Daum C."/>
            <person name="Ramamoorthy G.K."/>
            <person name="Gryganskyi A."/>
            <person name="Culley D."/>
            <person name="Magnuson J.K."/>
            <person name="James T.Y."/>
            <person name="O'Malley M.A."/>
            <person name="Stajich J.E."/>
            <person name="Spatafora J.W."/>
            <person name="Visel A."/>
            <person name="Grigoriev I.V."/>
        </authorList>
    </citation>
    <scope>NUCLEOTIDE SEQUENCE [LARGE SCALE GENOMIC DNA]</scope>
    <source>
        <strain evidence="4 5">S4</strain>
    </source>
</reference>
<keyword evidence="3" id="KW-0732">Signal</keyword>
<feature type="region of interest" description="Disordered" evidence="1">
    <location>
        <begin position="214"/>
        <end position="238"/>
    </location>
</feature>
<feature type="chain" id="PRO_5010986035" evidence="3">
    <location>
        <begin position="20"/>
        <end position="238"/>
    </location>
</feature>
<comment type="caution">
    <text evidence="4">The sequence shown here is derived from an EMBL/GenBank/DDBJ whole genome shotgun (WGS) entry which is preliminary data.</text>
</comment>
<keyword evidence="2" id="KW-0812">Transmembrane</keyword>
<reference evidence="4 5" key="1">
    <citation type="submission" date="2016-08" db="EMBL/GenBank/DDBJ databases">
        <title>A Parts List for Fungal Cellulosomes Revealed by Comparative Genomics.</title>
        <authorList>
            <consortium name="DOE Joint Genome Institute"/>
            <person name="Haitjema C.H."/>
            <person name="Gilmore S.P."/>
            <person name="Henske J.K."/>
            <person name="Solomon K.V."/>
            <person name="De Groot R."/>
            <person name="Kuo A."/>
            <person name="Mondo S.J."/>
            <person name="Salamov A.A."/>
            <person name="Labutti K."/>
            <person name="Zhao Z."/>
            <person name="Chiniquy J."/>
            <person name="Barry K."/>
            <person name="Brewer H.M."/>
            <person name="Purvine S.O."/>
            <person name="Wright A.T."/>
            <person name="Boxma B."/>
            <person name="Van Alen T."/>
            <person name="Hackstein J.H."/>
            <person name="Baker S.E."/>
            <person name="Grigoriev I.V."/>
            <person name="O'Malley M.A."/>
        </authorList>
    </citation>
    <scope>NUCLEOTIDE SEQUENCE [LARGE SCALE GENOMIC DNA]</scope>
    <source>
        <strain evidence="4 5">S4</strain>
    </source>
</reference>
<protein>
    <submittedName>
        <fullName evidence="4">Uncharacterized protein</fullName>
    </submittedName>
</protein>
<keyword evidence="2" id="KW-1133">Transmembrane helix</keyword>
<sequence>MIFIKIILILLLFIDCIFGYDGDDNSSYDVLYTSSYDGFDTSSYDGFEPMIIIIIYIGICIGVIIYFCYIDILPSAPPIYSSREIPMNTDNTNFGIALTETNENTNSNTTFINNTNTVQLQNPNNGNNIDVNSLFVHLEYLRNYIIMNIPNQNQAPPSYMNINGNTNSNTNNNEQQQQQQQQSFTTTTINTNEDNNVCSILPSYSQLLRQHFARNSPNIPSNNDNDNQELNLDEKHIE</sequence>
<feature type="compositionally biased region" description="Low complexity" evidence="1">
    <location>
        <begin position="161"/>
        <end position="184"/>
    </location>
</feature>
<dbReference type="Proteomes" id="UP000193944">
    <property type="component" value="Unassembled WGS sequence"/>
</dbReference>
<gene>
    <name evidence="4" type="ORF">BCR32DRAFT_330741</name>
</gene>
<accession>A0A1Y1VRQ5</accession>
<dbReference type="EMBL" id="MCFG01000568">
    <property type="protein sequence ID" value="ORX63960.1"/>
    <property type="molecule type" value="Genomic_DNA"/>
</dbReference>
<keyword evidence="2" id="KW-0472">Membrane</keyword>
<evidence type="ECO:0000256" key="1">
    <source>
        <dbReference type="SAM" id="MobiDB-lite"/>
    </source>
</evidence>
<evidence type="ECO:0000313" key="5">
    <source>
        <dbReference type="Proteomes" id="UP000193944"/>
    </source>
</evidence>
<dbReference type="AlphaFoldDB" id="A0A1Y1VRQ5"/>
<feature type="region of interest" description="Disordered" evidence="1">
    <location>
        <begin position="157"/>
        <end position="184"/>
    </location>
</feature>
<feature type="transmembrane region" description="Helical" evidence="2">
    <location>
        <begin position="50"/>
        <end position="73"/>
    </location>
</feature>
<evidence type="ECO:0000313" key="4">
    <source>
        <dbReference type="EMBL" id="ORX63960.1"/>
    </source>
</evidence>